<protein>
    <submittedName>
        <fullName evidence="2">Uncharacterized protein</fullName>
    </submittedName>
</protein>
<evidence type="ECO:0000313" key="2">
    <source>
        <dbReference type="EMBL" id="KAL2267539.1"/>
    </source>
</evidence>
<gene>
    <name evidence="2" type="ORF">VTJ83DRAFT_4816</name>
</gene>
<sequence>MHRRDVNELNYRPSAGRGDQAQKNVAVAAFGGGLASLESLGTCPRIANSLVDVAFVASRTPNLRSLPVPRTQRLATPQLCGIVAKGQMWKERSSPRAVGLLKLSRHRGSSSLLGELVVAGKIKIHQGVFKVVSRFWRVKASSEAIKRSESEALEPARTEHVAIPAIATDDTRMADEAGRIIEPQEIQTKNADAVRLQCAIPPGALTQAQPAPGSSRSAMDAAWTGHAVHSRSASPPMLASCNPPQAQSHELRNSSQHRGAHQPFCQREPPKKLRSSLSQPGSRKNKTKRVSFKE</sequence>
<dbReference type="Proteomes" id="UP001600064">
    <property type="component" value="Unassembled WGS sequence"/>
</dbReference>
<dbReference type="GeneID" id="98125991"/>
<accession>A0ABR4DD24</accession>
<dbReference type="RefSeq" id="XP_070866266.1">
    <property type="nucleotide sequence ID" value="XM_071011347.1"/>
</dbReference>
<feature type="region of interest" description="Disordered" evidence="1">
    <location>
        <begin position="205"/>
        <end position="294"/>
    </location>
</feature>
<evidence type="ECO:0000256" key="1">
    <source>
        <dbReference type="SAM" id="MobiDB-lite"/>
    </source>
</evidence>
<feature type="compositionally biased region" description="Polar residues" evidence="1">
    <location>
        <begin position="242"/>
        <end position="257"/>
    </location>
</feature>
<organism evidence="2 3">
    <name type="scientific">Remersonia thermophila</name>
    <dbReference type="NCBI Taxonomy" id="72144"/>
    <lineage>
        <taxon>Eukaryota</taxon>
        <taxon>Fungi</taxon>
        <taxon>Dikarya</taxon>
        <taxon>Ascomycota</taxon>
        <taxon>Pezizomycotina</taxon>
        <taxon>Sordariomycetes</taxon>
        <taxon>Sordariomycetidae</taxon>
        <taxon>Sordariales</taxon>
        <taxon>Sordariales incertae sedis</taxon>
        <taxon>Remersonia</taxon>
    </lineage>
</organism>
<feature type="compositionally biased region" description="Basic residues" evidence="1">
    <location>
        <begin position="283"/>
        <end position="294"/>
    </location>
</feature>
<comment type="caution">
    <text evidence="2">The sequence shown here is derived from an EMBL/GenBank/DDBJ whole genome shotgun (WGS) entry which is preliminary data.</text>
</comment>
<feature type="compositionally biased region" description="Polar residues" evidence="1">
    <location>
        <begin position="206"/>
        <end position="217"/>
    </location>
</feature>
<reference evidence="2 3" key="1">
    <citation type="journal article" date="2024" name="Commun. Biol.">
        <title>Comparative genomic analysis of thermophilic fungi reveals convergent evolutionary adaptations and gene losses.</title>
        <authorList>
            <person name="Steindorff A.S."/>
            <person name="Aguilar-Pontes M.V."/>
            <person name="Robinson A.J."/>
            <person name="Andreopoulos B."/>
            <person name="LaButti K."/>
            <person name="Kuo A."/>
            <person name="Mondo S."/>
            <person name="Riley R."/>
            <person name="Otillar R."/>
            <person name="Haridas S."/>
            <person name="Lipzen A."/>
            <person name="Grimwood J."/>
            <person name="Schmutz J."/>
            <person name="Clum A."/>
            <person name="Reid I.D."/>
            <person name="Moisan M.C."/>
            <person name="Butler G."/>
            <person name="Nguyen T.T.M."/>
            <person name="Dewar K."/>
            <person name="Conant G."/>
            <person name="Drula E."/>
            <person name="Henrissat B."/>
            <person name="Hansel C."/>
            <person name="Singer S."/>
            <person name="Hutchinson M.I."/>
            <person name="de Vries R.P."/>
            <person name="Natvig D.O."/>
            <person name="Powell A.J."/>
            <person name="Tsang A."/>
            <person name="Grigoriev I.V."/>
        </authorList>
    </citation>
    <scope>NUCLEOTIDE SEQUENCE [LARGE SCALE GENOMIC DNA]</scope>
    <source>
        <strain evidence="2 3">ATCC 22073</strain>
    </source>
</reference>
<name>A0ABR4DD24_9PEZI</name>
<dbReference type="EMBL" id="JAZGUE010000004">
    <property type="protein sequence ID" value="KAL2267539.1"/>
    <property type="molecule type" value="Genomic_DNA"/>
</dbReference>
<keyword evidence="3" id="KW-1185">Reference proteome</keyword>
<proteinExistence type="predicted"/>
<evidence type="ECO:0000313" key="3">
    <source>
        <dbReference type="Proteomes" id="UP001600064"/>
    </source>
</evidence>